<keyword evidence="2" id="KW-0812">Transmembrane</keyword>
<evidence type="ECO:0000256" key="1">
    <source>
        <dbReference type="SAM" id="MobiDB-lite"/>
    </source>
</evidence>
<keyword evidence="4" id="KW-1185">Reference proteome</keyword>
<evidence type="ECO:0000313" key="3">
    <source>
        <dbReference type="EMBL" id="GLD52141.1"/>
    </source>
</evidence>
<comment type="caution">
    <text evidence="3">The sequence shown here is derived from an EMBL/GenBank/DDBJ whole genome shotgun (WGS) entry which is preliminary data.</text>
</comment>
<protein>
    <submittedName>
        <fullName evidence="3">Uncharacterized protein</fullName>
    </submittedName>
</protein>
<evidence type="ECO:0000256" key="2">
    <source>
        <dbReference type="SAM" id="Phobius"/>
    </source>
</evidence>
<feature type="compositionally biased region" description="Polar residues" evidence="1">
    <location>
        <begin position="225"/>
        <end position="245"/>
    </location>
</feature>
<evidence type="ECO:0000313" key="4">
    <source>
        <dbReference type="Proteomes" id="UP001279410"/>
    </source>
</evidence>
<reference evidence="3" key="1">
    <citation type="submission" date="2022-08" db="EMBL/GenBank/DDBJ databases">
        <title>Genome sequencing of akame (Lates japonicus).</title>
        <authorList>
            <person name="Hashiguchi Y."/>
            <person name="Takahashi H."/>
        </authorList>
    </citation>
    <scope>NUCLEOTIDE SEQUENCE</scope>
    <source>
        <strain evidence="3">Kochi</strain>
    </source>
</reference>
<dbReference type="Proteomes" id="UP001279410">
    <property type="component" value="Unassembled WGS sequence"/>
</dbReference>
<keyword evidence="2" id="KW-0472">Membrane</keyword>
<sequence length="267" mass="28667">MVEHETDGIVLVLGLCDVVIGGPERKPDGRSFFGISGLPVPRHCRQVPYRPVQATRQRGYGVQYLKTTQRPTTSVITPAPLVLKVTSASTTTKHPPEKSRTAGGDIIGIIIFIVIIIVALVFGIACYITRRRGRVSGRYSVDFTARPDEANIPLSTIEPDLPGDTVPQNAEADKSVVDPSAESAAPAPSPDNSEDKPKEDVVEQSPPAPVQPSTEEKTDDEGAVSNKTSVESLKEANGNNSNNADLSLKRDLESGYIFLDVPLDSQV</sequence>
<proteinExistence type="predicted"/>
<accession>A0AAD3R1Z9</accession>
<keyword evidence="2" id="KW-1133">Transmembrane helix</keyword>
<dbReference type="AlphaFoldDB" id="A0AAD3R1Z9"/>
<feature type="transmembrane region" description="Helical" evidence="2">
    <location>
        <begin position="106"/>
        <end position="128"/>
    </location>
</feature>
<name>A0AAD3R1Z9_LATJO</name>
<dbReference type="EMBL" id="BRZM01000013">
    <property type="protein sequence ID" value="GLD52141.1"/>
    <property type="molecule type" value="Genomic_DNA"/>
</dbReference>
<feature type="region of interest" description="Disordered" evidence="1">
    <location>
        <begin position="152"/>
        <end position="267"/>
    </location>
</feature>
<gene>
    <name evidence="3" type="ORF">AKAME5_000508400</name>
</gene>
<organism evidence="3 4">
    <name type="scientific">Lates japonicus</name>
    <name type="common">Japanese lates</name>
    <dbReference type="NCBI Taxonomy" id="270547"/>
    <lineage>
        <taxon>Eukaryota</taxon>
        <taxon>Metazoa</taxon>
        <taxon>Chordata</taxon>
        <taxon>Craniata</taxon>
        <taxon>Vertebrata</taxon>
        <taxon>Euteleostomi</taxon>
        <taxon>Actinopterygii</taxon>
        <taxon>Neopterygii</taxon>
        <taxon>Teleostei</taxon>
        <taxon>Neoteleostei</taxon>
        <taxon>Acanthomorphata</taxon>
        <taxon>Carangaria</taxon>
        <taxon>Carangaria incertae sedis</taxon>
        <taxon>Centropomidae</taxon>
        <taxon>Lates</taxon>
    </lineage>
</organism>